<accession>A0ACB7XG13</accession>
<keyword evidence="2" id="KW-1185">Reference proteome</keyword>
<organism evidence="1 2">
    <name type="scientific">Vaccinium darrowii</name>
    <dbReference type="NCBI Taxonomy" id="229202"/>
    <lineage>
        <taxon>Eukaryota</taxon>
        <taxon>Viridiplantae</taxon>
        <taxon>Streptophyta</taxon>
        <taxon>Embryophyta</taxon>
        <taxon>Tracheophyta</taxon>
        <taxon>Spermatophyta</taxon>
        <taxon>Magnoliopsida</taxon>
        <taxon>eudicotyledons</taxon>
        <taxon>Gunneridae</taxon>
        <taxon>Pentapetalae</taxon>
        <taxon>asterids</taxon>
        <taxon>Ericales</taxon>
        <taxon>Ericaceae</taxon>
        <taxon>Vaccinioideae</taxon>
        <taxon>Vaccinieae</taxon>
        <taxon>Vaccinium</taxon>
    </lineage>
</organism>
<dbReference type="EMBL" id="CM037160">
    <property type="protein sequence ID" value="KAH7839720.1"/>
    <property type="molecule type" value="Genomic_DNA"/>
</dbReference>
<evidence type="ECO:0000313" key="1">
    <source>
        <dbReference type="EMBL" id="KAH7839720.1"/>
    </source>
</evidence>
<reference evidence="1 2" key="1">
    <citation type="journal article" date="2021" name="Hortic Res">
        <title>High-quality reference genome and annotation aids understanding of berry development for evergreen blueberry (Vaccinium darrowii).</title>
        <authorList>
            <person name="Yu J."/>
            <person name="Hulse-Kemp A.M."/>
            <person name="Babiker E."/>
            <person name="Staton M."/>
        </authorList>
    </citation>
    <scope>NUCLEOTIDE SEQUENCE [LARGE SCALE GENOMIC DNA]</scope>
    <source>
        <strain evidence="2">cv. NJ 8807/NJ 8810</strain>
        <tissue evidence="1">Young leaf</tissue>
    </source>
</reference>
<evidence type="ECO:0000313" key="2">
    <source>
        <dbReference type="Proteomes" id="UP000828048"/>
    </source>
</evidence>
<proteinExistence type="predicted"/>
<dbReference type="Proteomes" id="UP000828048">
    <property type="component" value="Chromosome 10"/>
</dbReference>
<sequence length="1656" mass="180539">MPPEPLPWDRKDFFKERKQHERSSLDAVGSVSRWRDTPPHHGGGGREFARWGSAEFRSRTPGHGKQGGWHLYSEESGHGFTRSRSNEKIIDDESFRPSESRADGKYSRNGRENRGSFNQKDWKFRSSENGGSPNGPSRLLDVSDQRSVDGIITLNTHPHSDFVNTWDHDKTGGVNGLGTGQRFESENSLGDWKPFKWARSGSMSSRGSGLSNSSSSKSMGVDSSEARAEAQMGNVTPVQSPSGDAAACASSAVAPSEETSAKKKPRLGWGEGLAKYEKKKVEGPDDVAGNNETGYCGRPEPLQSQVSNLAVKSPRVVGFSDCTSPTTPSSVACSSSPGEEEKCFVKATSIDNDNSNLCVSSNPQSESHLEGMDFNLENLHLTPTSNLSSSISELLQADDPGSVGSSFARSTLINKLLVWKGNISKELEVTESEIESLEIELKLLISESGKSCPFPAASSSLPRECQAEHCEELVDASNFISRPSPLQLGSSGDMIVEKACGGLEDKRGQVGDEDVDSPGTVTSKFIELLSSTKGQNSGDMESSKPGNFEMKCSVHCSIEEKVGSASASEVGDQLVASKSSAPPQVGVSSQCDSDDIYDQIVASNKESVNRASAVLNKLLPSRTSSFRSWASNPKIQEKFASRRRFLKFKERVITLKFRAFQHLWKEDMRLLSMKKHRAKSQKRLELILRTQNGSYQKHRSSIRSRFASPAGNSRLIPTTEVINFTSKLLSDSQVKPYRDSLNMPALILDEKEKNFSKFVSWNCLVEDPVTIEKERAMINPWSSAEKEIFLDKLTAFGKDFKKIASFLHHKTIADCIEFYYKNHKSDCFEKTKKKPEFGGQVKSYPNNNYLVTSGKRWNRQINAASLDMLGVASAIAANADDGTENQQKCTSRFVLGLSCGYRAPRADDVLVERSGSLERETAAADVLAGICGSLSSEAMSSCVTSSFDPVAVGSLSRRPLTPEVTQSVEDDSCSDESCGEMDHTDWTDEEKSVFIQAVSSYGKDFAMISRCMRTRSREQCKVFFSKARKCLGLDSIGPRSSGVEEVGLNDNANGGGGSDNGSVICDEKSSVSKVGEDMILSDLNVSRYESDPAETMNLQSDLDISEENNGRGQIDCKLEKDVDGDSKMENGVDDESVVVGPLKSDVLPPDMEVGRREASGDDSSSQPVSAEVFETITVRQQSADSLVPEPEGQQLALEDNLMNEDDENGDANIGGPVDFNCSDKALNVHVNASDIAADANVSVEFGVSPKHDQEISQELNPQQEPLHISPEQEQNVSLVNPHTVTKGPSALEIERPSALEIEQQQCVNRPSVDDYDQHKSSRCQILMGYPIPTSTKRDLNGDISSKKMSFQSFSKGDRSFHSDAYLSQEYFLQKCNGSKPESSVAELPFVSQEQKGNHSRAHSWGSSDTGKKPSGNGDVKLFGQILTPTSSTQLKQNSTGIHNNEDKGVQIQHPKLTSNNFNQKLTGTNSADASSIPKMFDQNNYRGLENVPIRSYGFWDGNRIQTGFSALPDSAILLAKYPAAFSNYSTTSANMEQPPQLHSVVKSNERNLNSVSVFSSSSNSGVAEYLLHRNREGARVQPFTVDIQPPAVAARGVVGINVVGRGGGGILVGGVSDPVAAIKMHYAKTEHFNGQMPGIIREEESWRGGKKGDIGR</sequence>
<protein>
    <submittedName>
        <fullName evidence="1">Uncharacterized protein</fullName>
    </submittedName>
</protein>
<comment type="caution">
    <text evidence="1">The sequence shown here is derived from an EMBL/GenBank/DDBJ whole genome shotgun (WGS) entry which is preliminary data.</text>
</comment>
<gene>
    <name evidence="1" type="ORF">Vadar_007844</name>
</gene>
<name>A0ACB7XG13_9ERIC</name>